<evidence type="ECO:0000313" key="8">
    <source>
        <dbReference type="Proteomes" id="UP000322214"/>
    </source>
</evidence>
<feature type="transmembrane region" description="Helical" evidence="6">
    <location>
        <begin position="209"/>
        <end position="232"/>
    </location>
</feature>
<evidence type="ECO:0000256" key="4">
    <source>
        <dbReference type="ARBA" id="ARBA00023136"/>
    </source>
</evidence>
<dbReference type="PANTHER" id="PTHR30520:SF2">
    <property type="entry name" value="INNER MEMBRANE PROTEIN YFDC"/>
    <property type="match status" value="1"/>
</dbReference>
<name>A0A5B9PH96_9BACT</name>
<evidence type="ECO:0000313" key="7">
    <source>
        <dbReference type="EMBL" id="QEG24660.1"/>
    </source>
</evidence>
<dbReference type="KEGG" id="mff:MFFC18_45810"/>
<dbReference type="PANTHER" id="PTHR30520">
    <property type="entry name" value="FORMATE TRANSPORTER-RELATED"/>
    <property type="match status" value="1"/>
</dbReference>
<reference evidence="7 8" key="1">
    <citation type="submission" date="2019-08" db="EMBL/GenBank/DDBJ databases">
        <title>Deep-cultivation of Planctomycetes and their phenomic and genomic characterization uncovers novel biology.</title>
        <authorList>
            <person name="Wiegand S."/>
            <person name="Jogler M."/>
            <person name="Boedeker C."/>
            <person name="Pinto D."/>
            <person name="Vollmers J."/>
            <person name="Rivas-Marin E."/>
            <person name="Kohn T."/>
            <person name="Peeters S.H."/>
            <person name="Heuer A."/>
            <person name="Rast P."/>
            <person name="Oberbeckmann S."/>
            <person name="Bunk B."/>
            <person name="Jeske O."/>
            <person name="Meyerdierks A."/>
            <person name="Storesund J.E."/>
            <person name="Kallscheuer N."/>
            <person name="Luecker S."/>
            <person name="Lage O.M."/>
            <person name="Pohl T."/>
            <person name="Merkel B.J."/>
            <person name="Hornburger P."/>
            <person name="Mueller R.-W."/>
            <person name="Bruemmer F."/>
            <person name="Labrenz M."/>
            <person name="Spormann A.M."/>
            <person name="Op den Camp H."/>
            <person name="Overmann J."/>
            <person name="Amann R."/>
            <person name="Jetten M.S.M."/>
            <person name="Mascher T."/>
            <person name="Medema M.H."/>
            <person name="Devos D.P."/>
            <person name="Kaster A.-K."/>
            <person name="Ovreas L."/>
            <person name="Rohde M."/>
            <person name="Galperin M.Y."/>
            <person name="Jogler C."/>
        </authorList>
    </citation>
    <scope>NUCLEOTIDE SEQUENCE [LARGE SCALE GENOMIC DNA]</scope>
    <source>
        <strain evidence="7 8">FC18</strain>
    </source>
</reference>
<feature type="compositionally biased region" description="Basic and acidic residues" evidence="5">
    <location>
        <begin position="35"/>
        <end position="44"/>
    </location>
</feature>
<feature type="region of interest" description="Disordered" evidence="5">
    <location>
        <begin position="1"/>
        <end position="47"/>
    </location>
</feature>
<feature type="transmembrane region" description="Helical" evidence="6">
    <location>
        <begin position="285"/>
        <end position="307"/>
    </location>
</feature>
<dbReference type="GO" id="GO:0005886">
    <property type="term" value="C:plasma membrane"/>
    <property type="evidence" value="ECO:0007669"/>
    <property type="project" value="TreeGrafter"/>
</dbReference>
<keyword evidence="3 6" id="KW-1133">Transmembrane helix</keyword>
<feature type="transmembrane region" description="Helical" evidence="6">
    <location>
        <begin position="244"/>
        <end position="265"/>
    </location>
</feature>
<protein>
    <submittedName>
        <fullName evidence="7">Inner membrane protein YfdC</fullName>
    </submittedName>
</protein>
<keyword evidence="8" id="KW-1185">Reference proteome</keyword>
<feature type="transmembrane region" description="Helical" evidence="6">
    <location>
        <begin position="85"/>
        <end position="110"/>
    </location>
</feature>
<feature type="transmembrane region" description="Helical" evidence="6">
    <location>
        <begin position="164"/>
        <end position="189"/>
    </location>
</feature>
<dbReference type="RefSeq" id="WP_075083780.1">
    <property type="nucleotide sequence ID" value="NZ_CP042912.1"/>
</dbReference>
<dbReference type="Proteomes" id="UP000322214">
    <property type="component" value="Chromosome"/>
</dbReference>
<organism evidence="7 8">
    <name type="scientific">Mariniblastus fucicola</name>
    <dbReference type="NCBI Taxonomy" id="980251"/>
    <lineage>
        <taxon>Bacteria</taxon>
        <taxon>Pseudomonadati</taxon>
        <taxon>Planctomycetota</taxon>
        <taxon>Planctomycetia</taxon>
        <taxon>Pirellulales</taxon>
        <taxon>Pirellulaceae</taxon>
        <taxon>Mariniblastus</taxon>
    </lineage>
</organism>
<sequence length="314" mass="33447">MNTSEEKPSAQDGGPDNEGILLPGGEIISTPVPENQRKEERQSEDQDFVPVIIKRTDERRRHPDDALEYAIEEGLEQMGRPTLSLLLSAVAAGLIVGFSAMAVAVVLTATTELNASPVVSRIATAFVYPLGFVVCILSGAQLFTEHTATALYPVLDRKSNVSSLMRLWVIVIVGNLIGALACGGLHFLAADVVHAKAGYLEIGHHLTEFSTGSLFVSAVLAGWLMALGAWLVGSSPRTIAQIAAIYIVTFLIGIGGLHHSIAGSVEMFAAMFLSSEFTPLMSARFISTALVGNLVGGSCFVALLNYAHIRRTNE</sequence>
<evidence type="ECO:0000256" key="1">
    <source>
        <dbReference type="ARBA" id="ARBA00004141"/>
    </source>
</evidence>
<dbReference type="OrthoDB" id="261587at2"/>
<evidence type="ECO:0000256" key="2">
    <source>
        <dbReference type="ARBA" id="ARBA00022692"/>
    </source>
</evidence>
<dbReference type="EMBL" id="CP042912">
    <property type="protein sequence ID" value="QEG24660.1"/>
    <property type="molecule type" value="Genomic_DNA"/>
</dbReference>
<keyword evidence="4 6" id="KW-0472">Membrane</keyword>
<dbReference type="InterPro" id="IPR023271">
    <property type="entry name" value="Aquaporin-like"/>
</dbReference>
<dbReference type="STRING" id="980251.GCA_001642875_00988"/>
<evidence type="ECO:0000256" key="6">
    <source>
        <dbReference type="SAM" id="Phobius"/>
    </source>
</evidence>
<comment type="subcellular location">
    <subcellularLocation>
        <location evidence="1">Membrane</location>
        <topology evidence="1">Multi-pass membrane protein</topology>
    </subcellularLocation>
</comment>
<dbReference type="InterPro" id="IPR000292">
    <property type="entry name" value="For/NO2_transpt"/>
</dbReference>
<accession>A0A5B9PH96</accession>
<evidence type="ECO:0000256" key="5">
    <source>
        <dbReference type="SAM" id="MobiDB-lite"/>
    </source>
</evidence>
<dbReference type="Pfam" id="PF01226">
    <property type="entry name" value="Form_Nir_trans"/>
    <property type="match status" value="1"/>
</dbReference>
<proteinExistence type="predicted"/>
<dbReference type="GO" id="GO:0015499">
    <property type="term" value="F:formate transmembrane transporter activity"/>
    <property type="evidence" value="ECO:0007669"/>
    <property type="project" value="TreeGrafter"/>
</dbReference>
<feature type="transmembrane region" description="Helical" evidence="6">
    <location>
        <begin position="122"/>
        <end position="143"/>
    </location>
</feature>
<evidence type="ECO:0000256" key="3">
    <source>
        <dbReference type="ARBA" id="ARBA00022989"/>
    </source>
</evidence>
<gene>
    <name evidence="7" type="primary">yfdC</name>
    <name evidence="7" type="ORF">MFFC18_45810</name>
</gene>
<keyword evidence="2 6" id="KW-0812">Transmembrane</keyword>
<dbReference type="Gene3D" id="1.20.1080.10">
    <property type="entry name" value="Glycerol uptake facilitator protein"/>
    <property type="match status" value="1"/>
</dbReference>
<dbReference type="AlphaFoldDB" id="A0A5B9PH96"/>